<comment type="caution">
    <text evidence="1">The sequence shown here is derived from an EMBL/GenBank/DDBJ whole genome shotgun (WGS) entry which is preliminary data.</text>
</comment>
<organism evidence="1 2">
    <name type="scientific">Blepharisma stoltei</name>
    <dbReference type="NCBI Taxonomy" id="1481888"/>
    <lineage>
        <taxon>Eukaryota</taxon>
        <taxon>Sar</taxon>
        <taxon>Alveolata</taxon>
        <taxon>Ciliophora</taxon>
        <taxon>Postciliodesmatophora</taxon>
        <taxon>Heterotrichea</taxon>
        <taxon>Heterotrichida</taxon>
        <taxon>Blepharismidae</taxon>
        <taxon>Blepharisma</taxon>
    </lineage>
</organism>
<protein>
    <submittedName>
        <fullName evidence="1">Uncharacterized protein</fullName>
    </submittedName>
</protein>
<proteinExistence type="predicted"/>
<sequence length="72" mass="8405">MGYKLGMGCHNLSCISKLNRDFHSSSHNYYGHNSSDIEGKGQHLLCYLKKYRICLKELHWLQKPNQSCNFLD</sequence>
<evidence type="ECO:0000313" key="1">
    <source>
        <dbReference type="EMBL" id="CAG9313984.1"/>
    </source>
</evidence>
<dbReference type="Proteomes" id="UP001162131">
    <property type="component" value="Unassembled WGS sequence"/>
</dbReference>
<dbReference type="EMBL" id="CAJZBQ010000011">
    <property type="protein sequence ID" value="CAG9313984.1"/>
    <property type="molecule type" value="Genomic_DNA"/>
</dbReference>
<dbReference type="AlphaFoldDB" id="A0AAU9IF01"/>
<gene>
    <name evidence="1" type="ORF">BSTOLATCC_MIC9785</name>
</gene>
<reference evidence="1" key="1">
    <citation type="submission" date="2021-09" db="EMBL/GenBank/DDBJ databases">
        <authorList>
            <consortium name="AG Swart"/>
            <person name="Singh M."/>
            <person name="Singh A."/>
            <person name="Seah K."/>
            <person name="Emmerich C."/>
        </authorList>
    </citation>
    <scope>NUCLEOTIDE SEQUENCE</scope>
    <source>
        <strain evidence="1">ATCC30299</strain>
    </source>
</reference>
<accession>A0AAU9IF01</accession>
<evidence type="ECO:0000313" key="2">
    <source>
        <dbReference type="Proteomes" id="UP001162131"/>
    </source>
</evidence>
<keyword evidence="2" id="KW-1185">Reference proteome</keyword>
<name>A0AAU9IF01_9CILI</name>